<dbReference type="SUPFAM" id="SSF50978">
    <property type="entry name" value="WD40 repeat-like"/>
    <property type="match status" value="1"/>
</dbReference>
<gene>
    <name evidence="1" type="ORF">SISNIDRAFT_468364</name>
</gene>
<name>A0A164RIA5_9AGAM</name>
<protein>
    <recommendedName>
        <fullName evidence="3">WD40 repeat-like protein</fullName>
    </recommendedName>
</protein>
<evidence type="ECO:0000313" key="1">
    <source>
        <dbReference type="EMBL" id="KZS90583.1"/>
    </source>
</evidence>
<keyword evidence="2" id="KW-1185">Reference proteome</keyword>
<reference evidence="1 2" key="1">
    <citation type="journal article" date="2016" name="Mol. Biol. Evol.">
        <title>Comparative Genomics of Early-Diverging Mushroom-Forming Fungi Provides Insights into the Origins of Lignocellulose Decay Capabilities.</title>
        <authorList>
            <person name="Nagy L.G."/>
            <person name="Riley R."/>
            <person name="Tritt A."/>
            <person name="Adam C."/>
            <person name="Daum C."/>
            <person name="Floudas D."/>
            <person name="Sun H."/>
            <person name="Yadav J.S."/>
            <person name="Pangilinan J."/>
            <person name="Larsson K.H."/>
            <person name="Matsuura K."/>
            <person name="Barry K."/>
            <person name="Labutti K."/>
            <person name="Kuo R."/>
            <person name="Ohm R.A."/>
            <person name="Bhattacharya S.S."/>
            <person name="Shirouzu T."/>
            <person name="Yoshinaga Y."/>
            <person name="Martin F.M."/>
            <person name="Grigoriev I.V."/>
            <person name="Hibbett D.S."/>
        </authorList>
    </citation>
    <scope>NUCLEOTIDE SEQUENCE [LARGE SCALE GENOMIC DNA]</scope>
    <source>
        <strain evidence="1 2">HHB9708</strain>
    </source>
</reference>
<dbReference type="Gene3D" id="2.130.10.10">
    <property type="entry name" value="YVTN repeat-like/Quinoprotein amine dehydrogenase"/>
    <property type="match status" value="2"/>
</dbReference>
<dbReference type="Proteomes" id="UP000076722">
    <property type="component" value="Unassembled WGS sequence"/>
</dbReference>
<evidence type="ECO:0008006" key="3">
    <source>
        <dbReference type="Google" id="ProtNLM"/>
    </source>
</evidence>
<accession>A0A164RIA5</accession>
<dbReference type="InterPro" id="IPR001680">
    <property type="entry name" value="WD40_rpt"/>
</dbReference>
<organism evidence="1 2">
    <name type="scientific">Sistotremastrum niveocremeum HHB9708</name>
    <dbReference type="NCBI Taxonomy" id="1314777"/>
    <lineage>
        <taxon>Eukaryota</taxon>
        <taxon>Fungi</taxon>
        <taxon>Dikarya</taxon>
        <taxon>Basidiomycota</taxon>
        <taxon>Agaricomycotina</taxon>
        <taxon>Agaricomycetes</taxon>
        <taxon>Sistotremastrales</taxon>
        <taxon>Sistotremastraceae</taxon>
        <taxon>Sertulicium</taxon>
        <taxon>Sertulicium niveocremeum</taxon>
    </lineage>
</organism>
<dbReference type="EMBL" id="KV419420">
    <property type="protein sequence ID" value="KZS90583.1"/>
    <property type="molecule type" value="Genomic_DNA"/>
</dbReference>
<dbReference type="InterPro" id="IPR036322">
    <property type="entry name" value="WD40_repeat_dom_sf"/>
</dbReference>
<dbReference type="InterPro" id="IPR015943">
    <property type="entry name" value="WD40/YVTN_repeat-like_dom_sf"/>
</dbReference>
<proteinExistence type="predicted"/>
<dbReference type="SMART" id="SM00320">
    <property type="entry name" value="WD40"/>
    <property type="match status" value="3"/>
</dbReference>
<dbReference type="AlphaFoldDB" id="A0A164RIA5"/>
<sequence>MIDRRTRTTRSPAAQNTDSTLGFRTSRILPQKADVGSVSLSPDGRYIAICDSEGFLDVYSLVNGRHLLDVSTTLRPLDYEGVQHYCWAQPYVQPFNIGLICVYHGGEIQLSEYRGPRSDGAWWTVSDPIHAHSTDVTSMCIDKTNNFVCTVAEDAMRLWQVDDNWTLKLVAMEQHDFDINGRLLQGAFFCGSLLYLPIGPKLVLSRSRCWETRERIFDRCKDISTLYDIAETFVSPDEKWMIGLDPGGGGHLYSTPELEHCTIVLGLNEKVKSVSFVEDSEAFVFGDPAGYIRIRSWGTSETLGSLSHHTRKAVAGAVHSRTIDGITTIASGTSRSTLFDEATVKIWTNATLTPPDSYVPILRSRNHHNNLLFGASLRSGEACRTR</sequence>
<evidence type="ECO:0000313" key="2">
    <source>
        <dbReference type="Proteomes" id="UP000076722"/>
    </source>
</evidence>